<dbReference type="KEGG" id="pic:PICST_37775"/>
<dbReference type="GeneID" id="4851322"/>
<evidence type="ECO:0000256" key="1">
    <source>
        <dbReference type="SAM" id="MobiDB-lite"/>
    </source>
</evidence>
<dbReference type="CDD" id="cd12148">
    <property type="entry name" value="fungal_TF_MHR"/>
    <property type="match status" value="1"/>
</dbReference>
<reference evidence="3 4" key="1">
    <citation type="journal article" date="2007" name="Nat. Biotechnol.">
        <title>Genome sequence of the lignocellulose-bioconverting and xylose-fermenting yeast Pichia stipitis.</title>
        <authorList>
            <person name="Jeffries T.W."/>
            <person name="Grigoriev I.V."/>
            <person name="Grimwood J."/>
            <person name="Laplaza J.M."/>
            <person name="Aerts A."/>
            <person name="Salamov A."/>
            <person name="Schmutz J."/>
            <person name="Lindquist E."/>
            <person name="Dehal P."/>
            <person name="Shapiro H."/>
            <person name="Jin Y.S."/>
            <person name="Passoth V."/>
            <person name="Richardson P.M."/>
        </authorList>
    </citation>
    <scope>NUCLEOTIDE SEQUENCE [LARGE SCALE GENOMIC DNA]</scope>
    <source>
        <strain evidence="4">ATCC 58785 / CBS 6054 / NBRC 10063 / NRRL Y-11545</strain>
    </source>
</reference>
<dbReference type="InterPro" id="IPR001138">
    <property type="entry name" value="Zn2Cys6_DnaBD"/>
</dbReference>
<comment type="caution">
    <text evidence="3">The sequence shown here is derived from an EMBL/GenBank/DDBJ whole genome shotgun (WGS) entry which is preliminary data.</text>
</comment>
<evidence type="ECO:0000259" key="2">
    <source>
        <dbReference type="PROSITE" id="PS50048"/>
    </source>
</evidence>
<keyword evidence="4" id="KW-1185">Reference proteome</keyword>
<dbReference type="PANTHER" id="PTHR47785:SF5">
    <property type="entry name" value="ZN(II)2CYS6 TRANSCRIPTION FACTOR (EUROFUNG)"/>
    <property type="match status" value="1"/>
</dbReference>
<dbReference type="Gene3D" id="4.10.240.10">
    <property type="entry name" value="Zn(2)-C6 fungal-type DNA-binding domain"/>
    <property type="match status" value="1"/>
</dbReference>
<accession>A3GGC3</accession>
<feature type="domain" description="Zn(2)-C6 fungal-type" evidence="2">
    <location>
        <begin position="63"/>
        <end position="94"/>
    </location>
</feature>
<evidence type="ECO:0000313" key="4">
    <source>
        <dbReference type="Proteomes" id="UP000002258"/>
    </source>
</evidence>
<feature type="compositionally biased region" description="Low complexity" evidence="1">
    <location>
        <begin position="1"/>
        <end position="20"/>
    </location>
</feature>
<dbReference type="PROSITE" id="PS00463">
    <property type="entry name" value="ZN2_CY6_FUNGAL_1"/>
    <property type="match status" value="1"/>
</dbReference>
<dbReference type="InterPro" id="IPR036864">
    <property type="entry name" value="Zn2-C6_fun-type_DNA-bd_sf"/>
</dbReference>
<dbReference type="PANTHER" id="PTHR47785">
    <property type="entry name" value="ZN(II)2CYS6 TRANSCRIPTION FACTOR (EUROFUNG)-RELATED-RELATED"/>
    <property type="match status" value="1"/>
</dbReference>
<dbReference type="SMART" id="SM00066">
    <property type="entry name" value="GAL4"/>
    <property type="match status" value="1"/>
</dbReference>
<dbReference type="OrthoDB" id="4356994at2759"/>
<dbReference type="STRING" id="322104.A3GGC3"/>
<dbReference type="InterPro" id="IPR053181">
    <property type="entry name" value="EcdB-like_regulator"/>
</dbReference>
<dbReference type="InParanoid" id="A3GGC3"/>
<dbReference type="CDD" id="cd00067">
    <property type="entry name" value="GAL4"/>
    <property type="match status" value="1"/>
</dbReference>
<dbReference type="PROSITE" id="PS50048">
    <property type="entry name" value="ZN2_CY6_FUNGAL_2"/>
    <property type="match status" value="1"/>
</dbReference>
<dbReference type="GO" id="GO:0008270">
    <property type="term" value="F:zinc ion binding"/>
    <property type="evidence" value="ECO:0007669"/>
    <property type="project" value="InterPro"/>
</dbReference>
<name>A3GGC3_PICST</name>
<dbReference type="OMA" id="CHYRTDD"/>
<feature type="compositionally biased region" description="Low complexity" evidence="1">
    <location>
        <begin position="152"/>
        <end position="163"/>
    </location>
</feature>
<dbReference type="HOGENOM" id="CLU_011023_0_0_1"/>
<dbReference type="RefSeq" id="XP_001387931.2">
    <property type="nucleotide sequence ID" value="XM_001387894.1"/>
</dbReference>
<dbReference type="eggNOG" id="ENOG502QR47">
    <property type="taxonomic scope" value="Eukaryota"/>
</dbReference>
<evidence type="ECO:0000313" key="3">
    <source>
        <dbReference type="EMBL" id="EAZ63908.2"/>
    </source>
</evidence>
<feature type="region of interest" description="Disordered" evidence="1">
    <location>
        <begin position="132"/>
        <end position="166"/>
    </location>
</feature>
<sequence>MPGRGPIPNQINPPQQMGQPLYNTPPQAHSANIENVRKRTSTSLMGASSRASATYPRKRALTACDTCRLKKIKCDNVRPRCGSCVKNGNMNCHYRTDDQQKDYSSYDPASLNILTKLDVILRDLRDLKNVNGLESSTPEELGPGSGPGPGSGTTASGSGSGSASKRRQYGSEHREFHFDNCIWDMSITSILRWKYFIKCFGDTPEETDRVSNSLIKMYNRSIVAVNRNGTLESRLLRTKSLEGLLSKNFSNIVNSFFVNCHSKIPILDTLELFESLEIYKCLTSHYKSFSFIQILESYDSENPESDQLPRVVLDALRANNLEDTPFRRRAFKTLCLSVPNIIVICALGVVSTPVQLENLTKFDSSIEERKSIAIGCLSDSSAFNGVQDVRRDRLEISILLIRYAELLRTAFPFTVDQSSLRAVEFHLLLNQYYLYTMTPLLAYRHISTACQHMMYYINMRRGDPINTDNALGASKKEMIDRLFWSCLKLECELRVELSPYVPVSGITQQVPPTSFPKIPDPLSDEIKSNHSEACIKLANKYEDEYSWYYFLTEIAVRKVDNKMFDEIYSYESRLRNLWDQDSFANESAWIIFIKYLNQYNGIINSLSPQIRNFVLQEINVDQIHRRMKKKYEKKQSNISSDADVFDTLDDFLIDDDLLIRAQSESIMFIKTRIITSKLLLFRPIIYLLLEDKIPITELMEAAISVMGAQANITSVSMNNLNAMESPDSAGSVPNSFSGETNPSDADLEMDYFNLINAPLFYQRQYPDEDFSNVIEYTNKDKSDKDEDFDDENSFCLKSLPLARSRILRIFLQNLISLPKMNIPKLGAHRHPGSWYYLRNLFIGNVFQFLLYNKLQEMLQVATADEGMRAFLSQVPEISSMNDVMDMFNVVINKNDIIAGFEHSLILFDYWKEEMSDCEIYSDYIKRCIEKLEQGTKN</sequence>
<proteinExistence type="predicted"/>
<dbReference type="AlphaFoldDB" id="A3GGC3"/>
<gene>
    <name evidence="3" type="primary">HAP1.1</name>
    <name evidence="3" type="ORF">PICST_37775</name>
</gene>
<dbReference type="Pfam" id="PF00172">
    <property type="entry name" value="Zn_clus"/>
    <property type="match status" value="1"/>
</dbReference>
<dbReference type="Proteomes" id="UP000002258">
    <property type="component" value="Chromosome 1"/>
</dbReference>
<organism evidence="3 4">
    <name type="scientific">Scheffersomyces stipitis (strain ATCC 58785 / CBS 6054 / NBRC 10063 / NRRL Y-11545)</name>
    <name type="common">Yeast</name>
    <name type="synonym">Pichia stipitis</name>
    <dbReference type="NCBI Taxonomy" id="322104"/>
    <lineage>
        <taxon>Eukaryota</taxon>
        <taxon>Fungi</taxon>
        <taxon>Dikarya</taxon>
        <taxon>Ascomycota</taxon>
        <taxon>Saccharomycotina</taxon>
        <taxon>Pichiomycetes</taxon>
        <taxon>Debaryomycetaceae</taxon>
        <taxon>Scheffersomyces</taxon>
    </lineage>
</organism>
<dbReference type="GO" id="GO:0000981">
    <property type="term" value="F:DNA-binding transcription factor activity, RNA polymerase II-specific"/>
    <property type="evidence" value="ECO:0007669"/>
    <property type="project" value="InterPro"/>
</dbReference>
<dbReference type="EMBL" id="AAVQ01000001">
    <property type="protein sequence ID" value="EAZ63908.2"/>
    <property type="molecule type" value="Genomic_DNA"/>
</dbReference>
<dbReference type="SUPFAM" id="SSF57701">
    <property type="entry name" value="Zn2/Cys6 DNA-binding domain"/>
    <property type="match status" value="1"/>
</dbReference>
<feature type="region of interest" description="Disordered" evidence="1">
    <location>
        <begin position="1"/>
        <end position="21"/>
    </location>
</feature>
<protein>
    <submittedName>
        <fullName evidence="3">Fungal transcriptional regulatory protein</fullName>
    </submittedName>
</protein>